<dbReference type="RefSeq" id="WP_346821263.1">
    <property type="nucleotide sequence ID" value="NZ_JBDKWZ010000005.1"/>
</dbReference>
<dbReference type="InterPro" id="IPR014284">
    <property type="entry name" value="RNA_pol_sigma-70_dom"/>
</dbReference>
<evidence type="ECO:0000259" key="6">
    <source>
        <dbReference type="Pfam" id="PF08281"/>
    </source>
</evidence>
<keyword evidence="8" id="KW-1185">Reference proteome</keyword>
<evidence type="ECO:0000313" key="8">
    <source>
        <dbReference type="Proteomes" id="UP001403385"/>
    </source>
</evidence>
<comment type="caution">
    <text evidence="7">The sequence shown here is derived from an EMBL/GenBank/DDBJ whole genome shotgun (WGS) entry which is preliminary data.</text>
</comment>
<dbReference type="SUPFAM" id="SSF88946">
    <property type="entry name" value="Sigma2 domain of RNA polymerase sigma factors"/>
    <property type="match status" value="1"/>
</dbReference>
<proteinExistence type="inferred from homology"/>
<dbReference type="NCBIfam" id="TIGR02937">
    <property type="entry name" value="sigma70-ECF"/>
    <property type="match status" value="1"/>
</dbReference>
<evidence type="ECO:0000256" key="1">
    <source>
        <dbReference type="ARBA" id="ARBA00010641"/>
    </source>
</evidence>
<dbReference type="PANTHER" id="PTHR43133:SF46">
    <property type="entry name" value="RNA POLYMERASE SIGMA-70 FACTOR ECF SUBFAMILY"/>
    <property type="match status" value="1"/>
</dbReference>
<evidence type="ECO:0000256" key="2">
    <source>
        <dbReference type="ARBA" id="ARBA00023015"/>
    </source>
</evidence>
<dbReference type="Gene3D" id="1.10.10.10">
    <property type="entry name" value="Winged helix-like DNA-binding domain superfamily/Winged helix DNA-binding domain"/>
    <property type="match status" value="1"/>
</dbReference>
<dbReference type="GO" id="GO:0003677">
    <property type="term" value="F:DNA binding"/>
    <property type="evidence" value="ECO:0007669"/>
    <property type="project" value="InterPro"/>
</dbReference>
<dbReference type="Proteomes" id="UP001403385">
    <property type="component" value="Unassembled WGS sequence"/>
</dbReference>
<keyword evidence="4" id="KW-0804">Transcription</keyword>
<feature type="domain" description="RNA polymerase sigma factor 70 region 4 type 2" evidence="6">
    <location>
        <begin position="123"/>
        <end position="175"/>
    </location>
</feature>
<dbReference type="InterPro" id="IPR007627">
    <property type="entry name" value="RNA_pol_sigma70_r2"/>
</dbReference>
<gene>
    <name evidence="7" type="ORF">AAG747_11230</name>
</gene>
<dbReference type="GO" id="GO:0006352">
    <property type="term" value="P:DNA-templated transcription initiation"/>
    <property type="evidence" value="ECO:0007669"/>
    <property type="project" value="InterPro"/>
</dbReference>
<dbReference type="Pfam" id="PF08281">
    <property type="entry name" value="Sigma70_r4_2"/>
    <property type="match status" value="1"/>
</dbReference>
<dbReference type="EMBL" id="JBDKWZ010000005">
    <property type="protein sequence ID" value="MEN7548485.1"/>
    <property type="molecule type" value="Genomic_DNA"/>
</dbReference>
<dbReference type="InterPro" id="IPR013249">
    <property type="entry name" value="RNA_pol_sigma70_r4_t2"/>
</dbReference>
<reference evidence="7 8" key="1">
    <citation type="submission" date="2024-04" db="EMBL/GenBank/DDBJ databases">
        <title>Novel genus in family Flammeovirgaceae.</title>
        <authorList>
            <person name="Nguyen T.H."/>
            <person name="Vuong T.Q."/>
            <person name="Le H."/>
            <person name="Kim S.-G."/>
        </authorList>
    </citation>
    <scope>NUCLEOTIDE SEQUENCE [LARGE SCALE GENOMIC DNA]</scope>
    <source>
        <strain evidence="7 8">JCM 23209</strain>
    </source>
</reference>
<dbReference type="NCBIfam" id="TIGR02985">
    <property type="entry name" value="Sig70_bacteroi1"/>
    <property type="match status" value="1"/>
</dbReference>
<dbReference type="AlphaFoldDB" id="A0AAW9RZT9"/>
<dbReference type="InterPro" id="IPR013325">
    <property type="entry name" value="RNA_pol_sigma_r2"/>
</dbReference>
<dbReference type="SUPFAM" id="SSF88659">
    <property type="entry name" value="Sigma3 and sigma4 domains of RNA polymerase sigma factors"/>
    <property type="match status" value="1"/>
</dbReference>
<keyword evidence="3" id="KW-0731">Sigma factor</keyword>
<keyword evidence="2" id="KW-0805">Transcription regulation</keyword>
<organism evidence="7 8">
    <name type="scientific">Rapidithrix thailandica</name>
    <dbReference type="NCBI Taxonomy" id="413964"/>
    <lineage>
        <taxon>Bacteria</taxon>
        <taxon>Pseudomonadati</taxon>
        <taxon>Bacteroidota</taxon>
        <taxon>Cytophagia</taxon>
        <taxon>Cytophagales</taxon>
        <taxon>Flammeovirgaceae</taxon>
        <taxon>Rapidithrix</taxon>
    </lineage>
</organism>
<evidence type="ECO:0000256" key="4">
    <source>
        <dbReference type="ARBA" id="ARBA00023163"/>
    </source>
</evidence>
<sequence length="196" mass="22697">MNREAQSHPSAALTIRLKKGELSALREIYLKHYDSFRQIATAYLKSTAEAEDVLQEAFIKLWEKRHLLKSERSYEGYLFMILKNTMVSALRARAKEVLQRDFSHMSLSHTSTEEQIHYRELSNRLEKAVDNLPPKRKQVFNLKRQQGLTNKQISEKLGISTQMVEKQLKLAKQTLKLSLSEEIPVLSLLLLLSFIG</sequence>
<accession>A0AAW9RZT9</accession>
<dbReference type="Gene3D" id="1.10.1740.10">
    <property type="match status" value="1"/>
</dbReference>
<evidence type="ECO:0000259" key="5">
    <source>
        <dbReference type="Pfam" id="PF04542"/>
    </source>
</evidence>
<feature type="domain" description="RNA polymerase sigma-70 region 2" evidence="5">
    <location>
        <begin position="29"/>
        <end position="95"/>
    </location>
</feature>
<dbReference type="Pfam" id="PF04542">
    <property type="entry name" value="Sigma70_r2"/>
    <property type="match status" value="1"/>
</dbReference>
<evidence type="ECO:0000256" key="3">
    <source>
        <dbReference type="ARBA" id="ARBA00023082"/>
    </source>
</evidence>
<dbReference type="PANTHER" id="PTHR43133">
    <property type="entry name" value="RNA POLYMERASE ECF-TYPE SIGMA FACTO"/>
    <property type="match status" value="1"/>
</dbReference>
<name>A0AAW9RZT9_9BACT</name>
<comment type="similarity">
    <text evidence="1">Belongs to the sigma-70 factor family. ECF subfamily.</text>
</comment>
<dbReference type="GO" id="GO:0016987">
    <property type="term" value="F:sigma factor activity"/>
    <property type="evidence" value="ECO:0007669"/>
    <property type="project" value="UniProtKB-KW"/>
</dbReference>
<dbReference type="InterPro" id="IPR014327">
    <property type="entry name" value="RNA_pol_sigma70_bacteroid"/>
</dbReference>
<dbReference type="InterPro" id="IPR036388">
    <property type="entry name" value="WH-like_DNA-bd_sf"/>
</dbReference>
<protein>
    <submittedName>
        <fullName evidence="7">RNA polymerase sigma-70 factor</fullName>
    </submittedName>
</protein>
<evidence type="ECO:0000313" key="7">
    <source>
        <dbReference type="EMBL" id="MEN7548485.1"/>
    </source>
</evidence>
<dbReference type="InterPro" id="IPR013324">
    <property type="entry name" value="RNA_pol_sigma_r3/r4-like"/>
</dbReference>
<dbReference type="InterPro" id="IPR039425">
    <property type="entry name" value="RNA_pol_sigma-70-like"/>
</dbReference>